<dbReference type="PROSITE" id="PS00237">
    <property type="entry name" value="G_PROTEIN_RECEP_F1_1"/>
    <property type="match status" value="1"/>
</dbReference>
<dbReference type="Proteomes" id="UP000008596">
    <property type="component" value="Segment"/>
</dbReference>
<organismHost>
    <name type="scientific">Homo sapiens</name>
    <name type="common">Human</name>
    <dbReference type="NCBI Taxonomy" id="9606"/>
</organismHost>
<dbReference type="PRINTS" id="PR00657">
    <property type="entry name" value="CCCHEMOKINER"/>
</dbReference>
<feature type="transmembrane region" description="Helical" evidence="9">
    <location>
        <begin position="44"/>
        <end position="68"/>
    </location>
</feature>
<organismHost>
    <name type="scientific">Macaca</name>
    <name type="common">macaques</name>
    <dbReference type="NCBI Taxonomy" id="9539"/>
</organismHost>
<evidence type="ECO:0000256" key="2">
    <source>
        <dbReference type="ARBA" id="ARBA00022692"/>
    </source>
</evidence>
<dbReference type="PANTHER" id="PTHR10489:SF627">
    <property type="entry name" value="C-C CHEMOKINE RECEPTOR TYPE 8"/>
    <property type="match status" value="1"/>
</dbReference>
<dbReference type="GO" id="GO:0019957">
    <property type="term" value="F:C-C chemokine binding"/>
    <property type="evidence" value="ECO:0007669"/>
    <property type="project" value="TreeGrafter"/>
</dbReference>
<reference evidence="12 13" key="3">
    <citation type="journal article" date="2003" name="Proc. Natl. Acad. Sci. U.S.A.">
        <title>A secreted high-affinity inhibitor of human TNF from Tanapox virus.</title>
        <authorList>
            <person name="Brunetti C.R."/>
            <person name="Paulose-Murphy M."/>
            <person name="Singh R."/>
            <person name="Qin J."/>
            <person name="Barrett J.W."/>
            <person name="Tardivel A."/>
            <person name="Schneider P."/>
            <person name="Essani K."/>
            <person name="McFadden G."/>
        </authorList>
    </citation>
    <scope>NUCLEOTIDE SEQUENCE [LARGE SCALE GENOMIC DNA]</scope>
    <source>
        <strain evidence="13">VR587</strain>
    </source>
</reference>
<dbReference type="GO" id="GO:0060326">
    <property type="term" value="P:cell chemotaxis"/>
    <property type="evidence" value="ECO:0007669"/>
    <property type="project" value="TreeGrafter"/>
</dbReference>
<name>Q6TV00_YMTV5</name>
<dbReference type="PROSITE" id="PS50261">
    <property type="entry name" value="G_PROTEIN_RECEP_F2_4"/>
    <property type="match status" value="1"/>
</dbReference>
<evidence type="ECO:0000256" key="4">
    <source>
        <dbReference type="ARBA" id="ARBA00023040"/>
    </source>
</evidence>
<evidence type="ECO:0000259" key="11">
    <source>
        <dbReference type="PROSITE" id="PS50262"/>
    </source>
</evidence>
<dbReference type="InterPro" id="IPR017452">
    <property type="entry name" value="GPCR_Rhodpsn_7TM"/>
</dbReference>
<comment type="similarity">
    <text evidence="8">Belongs to the G-protein coupled receptor 1 family.</text>
</comment>
<protein>
    <submittedName>
        <fullName evidence="12">7L</fullName>
    </submittedName>
</protein>
<keyword evidence="3 9" id="KW-1133">Transmembrane helix</keyword>
<comment type="subcellular location">
    <subcellularLocation>
        <location evidence="1">Membrane</location>
        <topology evidence="1">Multi-pass membrane protein</topology>
    </subcellularLocation>
</comment>
<evidence type="ECO:0000256" key="1">
    <source>
        <dbReference type="ARBA" id="ARBA00004141"/>
    </source>
</evidence>
<organismHost>
    <name type="scientific">Papio hamadryas</name>
    <name type="common">Hamadryas baboon</name>
    <dbReference type="NCBI Taxonomy" id="9557"/>
</organismHost>
<dbReference type="InterPro" id="IPR017981">
    <property type="entry name" value="GPCR_2-like_7TM"/>
</dbReference>
<dbReference type="GeneID" id="2943709"/>
<dbReference type="InterPro" id="IPR050119">
    <property type="entry name" value="CCR1-9-like"/>
</dbReference>
<dbReference type="SMR" id="Q6TV00"/>
<dbReference type="InterPro" id="IPR000355">
    <property type="entry name" value="Chemokine_rcpt"/>
</dbReference>
<dbReference type="PANTHER" id="PTHR10489">
    <property type="entry name" value="CELL ADHESION MOLECULE"/>
    <property type="match status" value="1"/>
</dbReference>
<keyword evidence="2 8" id="KW-0812">Transmembrane</keyword>
<evidence type="ECO:0000313" key="12">
    <source>
        <dbReference type="EMBL" id="AAR07369.1"/>
    </source>
</evidence>
<keyword evidence="4 8" id="KW-0297">G-protein coupled receptor</keyword>
<dbReference type="KEGG" id="vg:2943709"/>
<dbReference type="GO" id="GO:0016493">
    <property type="term" value="F:C-C chemokine receptor activity"/>
    <property type="evidence" value="ECO:0007669"/>
    <property type="project" value="TreeGrafter"/>
</dbReference>
<dbReference type="Pfam" id="PF00001">
    <property type="entry name" value="7tm_1"/>
    <property type="match status" value="1"/>
</dbReference>
<dbReference type="RefSeq" id="NP_938268.1">
    <property type="nucleotide sequence ID" value="NC_005179.1"/>
</dbReference>
<organism evidence="12 13">
    <name type="scientific">Yaba monkey tumor virus (strain VR587)</name>
    <name type="common">YMTV</name>
    <dbReference type="NCBI Taxonomy" id="928314"/>
    <lineage>
        <taxon>Viruses</taxon>
        <taxon>Varidnaviria</taxon>
        <taxon>Bamfordvirae</taxon>
        <taxon>Nucleocytoviricota</taxon>
        <taxon>Pokkesviricetes</taxon>
        <taxon>Chitovirales</taxon>
        <taxon>Poxviridae</taxon>
        <taxon>Chordopoxvirinae</taxon>
        <taxon>Yatapoxvirus</taxon>
        <taxon>Yatapoxvirus yabapox</taxon>
        <taxon>Yaba monkey tumor virus</taxon>
    </lineage>
</organism>
<dbReference type="GO" id="GO:0006955">
    <property type="term" value="P:immune response"/>
    <property type="evidence" value="ECO:0007669"/>
    <property type="project" value="TreeGrafter"/>
</dbReference>
<feature type="transmembrane region" description="Helical" evidence="9">
    <location>
        <begin position="288"/>
        <end position="311"/>
    </location>
</feature>
<dbReference type="GO" id="GO:0016020">
    <property type="term" value="C:membrane"/>
    <property type="evidence" value="ECO:0007669"/>
    <property type="project" value="UniProtKB-SubCell"/>
</dbReference>
<feature type="domain" description="G-protein coupled receptors family 1 profile" evidence="11">
    <location>
        <begin position="60"/>
        <end position="308"/>
    </location>
</feature>
<dbReference type="GO" id="GO:0019722">
    <property type="term" value="P:calcium-mediated signaling"/>
    <property type="evidence" value="ECO:0007669"/>
    <property type="project" value="TreeGrafter"/>
</dbReference>
<sequence>MNNIVTINKDDIMYTYENATDYYYYLDEQYAPCDNNVIHDDNKITISVIYCLLFILGLSGNMLVIYVLTSCRKLKTVTDIFLINLAISDLLFVMSFPFQIHYQLDQWIFGNFTCKIVSGFYYVGFYSGMFFVTVMSVHRYISIVHVAYSLKIKNIKTGYVVSLSVWILAIILTTPLIVVYQVEKHHDTLICYALYDNKAFVWKLFINFEINVIGMLIPLVILLYCYIKILIRLKKYNNKSKLRAIKLVLIIVLLNILFWIPFNVVLFLTSMQSLGFLNGCEIFKKITYALYVTGIISSSHCCINPIIYSLAGEKFNCHLYNMIVRFKRASLRSSTSSSKSTFSNVL</sequence>
<evidence type="ECO:0000259" key="10">
    <source>
        <dbReference type="PROSITE" id="PS50261"/>
    </source>
</evidence>
<accession>Q6TV00</accession>
<feature type="transmembrane region" description="Helical" evidence="9">
    <location>
        <begin position="159"/>
        <end position="180"/>
    </location>
</feature>
<evidence type="ECO:0000256" key="5">
    <source>
        <dbReference type="ARBA" id="ARBA00023136"/>
    </source>
</evidence>
<feature type="transmembrane region" description="Helical" evidence="9">
    <location>
        <begin position="247"/>
        <end position="268"/>
    </location>
</feature>
<evidence type="ECO:0000256" key="3">
    <source>
        <dbReference type="ARBA" id="ARBA00022989"/>
    </source>
</evidence>
<evidence type="ECO:0000256" key="9">
    <source>
        <dbReference type="SAM" id="Phobius"/>
    </source>
</evidence>
<dbReference type="PROSITE" id="PS50262">
    <property type="entry name" value="G_PROTEIN_RECEP_F1_2"/>
    <property type="match status" value="1"/>
</dbReference>
<keyword evidence="13" id="KW-1185">Reference proteome</keyword>
<dbReference type="GO" id="GO:0007204">
    <property type="term" value="P:positive regulation of cytosolic calcium ion concentration"/>
    <property type="evidence" value="ECO:0007669"/>
    <property type="project" value="TreeGrafter"/>
</dbReference>
<feature type="domain" description="G-protein coupled receptors family 2 profile 2" evidence="10">
    <location>
        <begin position="46"/>
        <end position="312"/>
    </location>
</feature>
<proteinExistence type="inferred from homology"/>
<reference evidence="12 13" key="2">
    <citation type="journal article" date="2003" name="J. Virol.">
        <title>Complete genomic sequence and comparative analysis of the tumorigenic poxvirus Yaba monkey tumor virus.</title>
        <authorList>
            <person name="Brunetti C.R."/>
            <person name="Amano H."/>
            <person name="Ueda Y."/>
            <person name="Qin J."/>
            <person name="Miyamura T."/>
            <person name="Suzuki T."/>
            <person name="Li X."/>
            <person name="Barrett J.W."/>
            <person name="McFadden G."/>
        </authorList>
    </citation>
    <scope>NUCLEOTIDE SEQUENCE [LARGE SCALE GENOMIC DNA]</scope>
    <source>
        <strain evidence="13">VR587</strain>
    </source>
</reference>
<keyword evidence="5 9" id="KW-0472">Membrane</keyword>
<keyword evidence="6 8" id="KW-0675">Receptor</keyword>
<keyword evidence="7 8" id="KW-0807">Transducer</keyword>
<feature type="transmembrane region" description="Helical" evidence="9">
    <location>
        <begin position="120"/>
        <end position="138"/>
    </location>
</feature>
<feature type="transmembrane region" description="Helical" evidence="9">
    <location>
        <begin position="200"/>
        <end position="226"/>
    </location>
</feature>
<evidence type="ECO:0000313" key="13">
    <source>
        <dbReference type="Proteomes" id="UP000008596"/>
    </source>
</evidence>
<dbReference type="SUPFAM" id="SSF81321">
    <property type="entry name" value="Family A G protein-coupled receptor-like"/>
    <property type="match status" value="1"/>
</dbReference>
<organismHost>
    <name type="scientific">Erythrocebus patas</name>
    <name type="common">Red guenon</name>
    <name type="synonym">Cercopithecus patas</name>
    <dbReference type="NCBI Taxonomy" id="9538"/>
</organismHost>
<reference evidence="12 13" key="1">
    <citation type="journal article" date="1995" name="J. Gen. Virol.">
        <title>Identification and characterization of the thymidine kinase gene of Yaba virus.</title>
        <authorList>
            <person name="Amano H."/>
            <person name="Ueda Y."/>
            <person name="Miyamura T."/>
        </authorList>
    </citation>
    <scope>NUCLEOTIDE SEQUENCE [LARGE SCALE GENOMIC DNA]</scope>
    <source>
        <strain evidence="13">VR587</strain>
    </source>
</reference>
<dbReference type="Gene3D" id="1.20.1070.10">
    <property type="entry name" value="Rhodopsin 7-helix transmembrane proteins"/>
    <property type="match status" value="1"/>
</dbReference>
<feature type="transmembrane region" description="Helical" evidence="9">
    <location>
        <begin position="80"/>
        <end position="100"/>
    </location>
</feature>
<evidence type="ECO:0000256" key="8">
    <source>
        <dbReference type="RuleBase" id="RU000688"/>
    </source>
</evidence>
<dbReference type="InterPro" id="IPR000276">
    <property type="entry name" value="GPCR_Rhodpsn"/>
</dbReference>
<dbReference type="EMBL" id="AY386371">
    <property type="protein sequence ID" value="AAR07369.1"/>
    <property type="molecule type" value="Genomic_DNA"/>
</dbReference>
<evidence type="ECO:0000256" key="6">
    <source>
        <dbReference type="ARBA" id="ARBA00023170"/>
    </source>
</evidence>
<evidence type="ECO:0000256" key="7">
    <source>
        <dbReference type="ARBA" id="ARBA00023224"/>
    </source>
</evidence>
<dbReference type="PRINTS" id="PR00237">
    <property type="entry name" value="GPCRRHODOPSN"/>
</dbReference>